<feature type="compositionally biased region" description="Basic and acidic residues" evidence="7">
    <location>
        <begin position="152"/>
        <end position="163"/>
    </location>
</feature>
<sequence length="831" mass="94154">MGRFRPPSFSSLNLRKPFFFCLVLLYQRSCLVDARSWSDILSPSLNDASYDGKHHGHLRNKHYRPGELSFEIEEDPFYFPPPTKTNQPNQSQKEARRKKNPFINNRKDDEIANAATTITITQQQLQATKPRIPKEREHEQLFSGNIFVHESNKRKTNKEDARAPVENILSKNQGDNNLGSNRRNKRSSSSISRVFVMNPTESLASVLPTEDYREKSLLVDSFTRTGAAAIPFDANDDADRDAENDSKHPTVYYDYPEHSVTPLNPPLSYFNYDTSSDSRNGPGTLVVSYSTHQNEFVSKYGNNAWADSYQPPPPVDPNIAVAMANRLSYETNDSNSYSTSYYYWDEFGPEGYGFGPWKGTLTGRKLRTKNQCGNVGRQSPIDIRLTGVACLEHHQIRTRKGDFKLKQHRPEHSNLKLSILPSKLRVWFQRRPCSDLENPVCSEPDPPHADFPHGWGGFADVLHVDFKFPAEHTIYGQTFDGEMQIYHLHPGRRRLPVVSVLMKVAGDDNGDGNNDDGHNEYLQRILDGFQYEYDTNRAKCAIAAIDAGHRRRKLQQRQHGEPARPGGGTPTKGDHRGTQQEHGGEETISFSAEGFDSGTNAARFHAKATKVTPGRTNFGAGHGSKAAKGDKRTKHRNKQHAQRASSSPLFEHDEDHFSNLSGLEIRASAAFGGNRERLEEYARLLLPNNGTGNDGHGHYEHQSNINATTDFTIRREAHRRRLSTSRWNPHHRSLVPSYYFYGYDGSLTEPPCSEIVSWFVMDGPHMEVSFNQLEQAKAILFTNVDGSSCRETSVHYRNSVARPIQDTGPDRDVWHCTRDNYVPDKERQGMH</sequence>
<evidence type="ECO:0000256" key="2">
    <source>
        <dbReference type="ARBA" id="ARBA00012925"/>
    </source>
</evidence>
<dbReference type="Pfam" id="PF00194">
    <property type="entry name" value="Carb_anhydrase"/>
    <property type="match status" value="1"/>
</dbReference>
<dbReference type="AlphaFoldDB" id="A0A448Z7W9"/>
<keyword evidence="11" id="KW-1185">Reference proteome</keyword>
<feature type="compositionally biased region" description="Low complexity" evidence="7">
    <location>
        <begin position="176"/>
        <end position="191"/>
    </location>
</feature>
<keyword evidence="5" id="KW-0456">Lyase</keyword>
<comment type="similarity">
    <text evidence="1">Belongs to the alpha-carbonic anhydrase family.</text>
</comment>
<feature type="region of interest" description="Disordered" evidence="7">
    <location>
        <begin position="234"/>
        <end position="257"/>
    </location>
</feature>
<keyword evidence="4" id="KW-0862">Zinc</keyword>
<dbReference type="OrthoDB" id="42956at2759"/>
<dbReference type="GO" id="GO:0008270">
    <property type="term" value="F:zinc ion binding"/>
    <property type="evidence" value="ECO:0007669"/>
    <property type="project" value="InterPro"/>
</dbReference>
<name>A0A448Z7W9_9STRA</name>
<feature type="region of interest" description="Disordered" evidence="7">
    <location>
        <begin position="152"/>
        <end position="191"/>
    </location>
</feature>
<feature type="region of interest" description="Disordered" evidence="7">
    <location>
        <begin position="75"/>
        <end position="107"/>
    </location>
</feature>
<evidence type="ECO:0000313" key="11">
    <source>
        <dbReference type="Proteomes" id="UP000291116"/>
    </source>
</evidence>
<dbReference type="GO" id="GO:0004089">
    <property type="term" value="F:carbonate dehydratase activity"/>
    <property type="evidence" value="ECO:0007669"/>
    <property type="project" value="UniProtKB-EC"/>
</dbReference>
<dbReference type="PANTHER" id="PTHR18952:SF265">
    <property type="entry name" value="CARBONIC ANHYDRASE"/>
    <property type="match status" value="1"/>
</dbReference>
<dbReference type="InterPro" id="IPR036398">
    <property type="entry name" value="CA_dom_sf"/>
</dbReference>
<organism evidence="10 11">
    <name type="scientific">Pseudo-nitzschia multistriata</name>
    <dbReference type="NCBI Taxonomy" id="183589"/>
    <lineage>
        <taxon>Eukaryota</taxon>
        <taxon>Sar</taxon>
        <taxon>Stramenopiles</taxon>
        <taxon>Ochrophyta</taxon>
        <taxon>Bacillariophyta</taxon>
        <taxon>Bacillariophyceae</taxon>
        <taxon>Bacillariophycidae</taxon>
        <taxon>Bacillariales</taxon>
        <taxon>Bacillariaceae</taxon>
        <taxon>Pseudo-nitzschia</taxon>
    </lineage>
</organism>
<evidence type="ECO:0000256" key="5">
    <source>
        <dbReference type="ARBA" id="ARBA00023239"/>
    </source>
</evidence>
<feature type="region of interest" description="Disordered" evidence="7">
    <location>
        <begin position="550"/>
        <end position="584"/>
    </location>
</feature>
<evidence type="ECO:0000256" key="8">
    <source>
        <dbReference type="SAM" id="SignalP"/>
    </source>
</evidence>
<accession>A0A448Z7W9</accession>
<feature type="chain" id="PRO_5019085672" description="carbonic anhydrase" evidence="8">
    <location>
        <begin position="35"/>
        <end position="831"/>
    </location>
</feature>
<evidence type="ECO:0000256" key="1">
    <source>
        <dbReference type="ARBA" id="ARBA00010718"/>
    </source>
</evidence>
<proteinExistence type="inferred from homology"/>
<dbReference type="EMBL" id="CAACVS010000154">
    <property type="protein sequence ID" value="VEU38091.1"/>
    <property type="molecule type" value="Genomic_DNA"/>
</dbReference>
<dbReference type="InterPro" id="IPR023561">
    <property type="entry name" value="Carbonic_anhydrase_a-class"/>
</dbReference>
<dbReference type="PROSITE" id="PS51144">
    <property type="entry name" value="ALPHA_CA_2"/>
    <property type="match status" value="1"/>
</dbReference>
<dbReference type="InterPro" id="IPR001148">
    <property type="entry name" value="CA_dom"/>
</dbReference>
<dbReference type="Gene3D" id="3.10.200.10">
    <property type="entry name" value="Alpha carbonic anhydrase"/>
    <property type="match status" value="2"/>
</dbReference>
<evidence type="ECO:0000259" key="9">
    <source>
        <dbReference type="PROSITE" id="PS51144"/>
    </source>
</evidence>
<dbReference type="SUPFAM" id="SSF51069">
    <property type="entry name" value="Carbonic anhydrase"/>
    <property type="match status" value="1"/>
</dbReference>
<protein>
    <recommendedName>
        <fullName evidence="2">carbonic anhydrase</fullName>
        <ecNumber evidence="2">4.2.1.1</ecNumber>
    </recommendedName>
</protein>
<feature type="domain" description="Alpha-carbonic anhydrase" evidence="9">
    <location>
        <begin position="345"/>
        <end position="817"/>
    </location>
</feature>
<feature type="signal peptide" evidence="8">
    <location>
        <begin position="1"/>
        <end position="34"/>
    </location>
</feature>
<comment type="catalytic activity">
    <reaction evidence="6">
        <text>hydrogencarbonate + H(+) = CO2 + H2O</text>
        <dbReference type="Rhea" id="RHEA:10748"/>
        <dbReference type="ChEBI" id="CHEBI:15377"/>
        <dbReference type="ChEBI" id="CHEBI:15378"/>
        <dbReference type="ChEBI" id="CHEBI:16526"/>
        <dbReference type="ChEBI" id="CHEBI:17544"/>
        <dbReference type="EC" id="4.2.1.1"/>
    </reaction>
</comment>
<evidence type="ECO:0000256" key="7">
    <source>
        <dbReference type="SAM" id="MobiDB-lite"/>
    </source>
</evidence>
<dbReference type="EC" id="4.2.1.1" evidence="2"/>
<gene>
    <name evidence="10" type="ORF">PSNMU_V1.4_AUG-EV-PASAV3_0049040</name>
</gene>
<keyword evidence="3" id="KW-0479">Metal-binding</keyword>
<evidence type="ECO:0000256" key="4">
    <source>
        <dbReference type="ARBA" id="ARBA00022833"/>
    </source>
</evidence>
<feature type="compositionally biased region" description="Basic residues" evidence="7">
    <location>
        <begin position="631"/>
        <end position="641"/>
    </location>
</feature>
<evidence type="ECO:0000256" key="6">
    <source>
        <dbReference type="ARBA" id="ARBA00048348"/>
    </source>
</evidence>
<reference evidence="10 11" key="1">
    <citation type="submission" date="2019-01" db="EMBL/GenBank/DDBJ databases">
        <authorList>
            <person name="Ferrante I. M."/>
        </authorList>
    </citation>
    <scope>NUCLEOTIDE SEQUENCE [LARGE SCALE GENOMIC DNA]</scope>
    <source>
        <strain evidence="10 11">B856</strain>
    </source>
</reference>
<dbReference type="PANTHER" id="PTHR18952">
    <property type="entry name" value="CARBONIC ANHYDRASE"/>
    <property type="match status" value="1"/>
</dbReference>
<evidence type="ECO:0000256" key="3">
    <source>
        <dbReference type="ARBA" id="ARBA00022723"/>
    </source>
</evidence>
<feature type="region of interest" description="Disordered" evidence="7">
    <location>
        <begin position="607"/>
        <end position="653"/>
    </location>
</feature>
<feature type="compositionally biased region" description="Basic and acidic residues" evidence="7">
    <location>
        <begin position="572"/>
        <end position="584"/>
    </location>
</feature>
<evidence type="ECO:0000313" key="10">
    <source>
        <dbReference type="EMBL" id="VEU38091.1"/>
    </source>
</evidence>
<dbReference type="Proteomes" id="UP000291116">
    <property type="component" value="Unassembled WGS sequence"/>
</dbReference>
<keyword evidence="8" id="KW-0732">Signal</keyword>